<dbReference type="Pfam" id="PF07679">
    <property type="entry name" value="I-set"/>
    <property type="match status" value="1"/>
</dbReference>
<dbReference type="InterPro" id="IPR013098">
    <property type="entry name" value="Ig_I-set"/>
</dbReference>
<accession>A0A8D0FT93</accession>
<proteinExistence type="predicted"/>
<dbReference type="Gene3D" id="2.60.40.10">
    <property type="entry name" value="Immunoglobulins"/>
    <property type="match status" value="1"/>
</dbReference>
<dbReference type="InterPro" id="IPR003599">
    <property type="entry name" value="Ig_sub"/>
</dbReference>
<keyword evidence="1" id="KW-0393">Immunoglobulin domain</keyword>
<keyword evidence="4" id="KW-1185">Reference proteome</keyword>
<evidence type="ECO:0000313" key="4">
    <source>
        <dbReference type="Proteomes" id="UP000694551"/>
    </source>
</evidence>
<dbReference type="InterPro" id="IPR036179">
    <property type="entry name" value="Ig-like_dom_sf"/>
</dbReference>
<dbReference type="SMART" id="SM00409">
    <property type="entry name" value="IG"/>
    <property type="match status" value="1"/>
</dbReference>
<dbReference type="InterPro" id="IPR007110">
    <property type="entry name" value="Ig-like_dom"/>
</dbReference>
<dbReference type="Ensembl" id="ENSSOCT00000020967.1">
    <property type="protein sequence ID" value="ENSSOCP00000020454.1"/>
    <property type="gene ID" value="ENSSOCG00000015290.1"/>
</dbReference>
<dbReference type="SMART" id="SM00408">
    <property type="entry name" value="IGc2"/>
    <property type="match status" value="1"/>
</dbReference>
<dbReference type="InterPro" id="IPR013783">
    <property type="entry name" value="Ig-like_fold"/>
</dbReference>
<dbReference type="InterPro" id="IPR003598">
    <property type="entry name" value="Ig_sub2"/>
</dbReference>
<dbReference type="PANTHER" id="PTHR10075">
    <property type="entry name" value="BASIGIN RELATED"/>
    <property type="match status" value="1"/>
</dbReference>
<dbReference type="AlphaFoldDB" id="A0A8D0FT93"/>
<dbReference type="Proteomes" id="UP000694551">
    <property type="component" value="Unplaced"/>
</dbReference>
<organism evidence="3 4">
    <name type="scientific">Strix occidentalis caurina</name>
    <name type="common">northern spotted owl</name>
    <dbReference type="NCBI Taxonomy" id="311401"/>
    <lineage>
        <taxon>Eukaryota</taxon>
        <taxon>Metazoa</taxon>
        <taxon>Chordata</taxon>
        <taxon>Craniata</taxon>
        <taxon>Vertebrata</taxon>
        <taxon>Euteleostomi</taxon>
        <taxon>Archelosauria</taxon>
        <taxon>Archosauria</taxon>
        <taxon>Dinosauria</taxon>
        <taxon>Saurischia</taxon>
        <taxon>Theropoda</taxon>
        <taxon>Coelurosauria</taxon>
        <taxon>Aves</taxon>
        <taxon>Neognathae</taxon>
        <taxon>Neoaves</taxon>
        <taxon>Telluraves</taxon>
        <taxon>Strigiformes</taxon>
        <taxon>Strigidae</taxon>
        <taxon>Strix</taxon>
    </lineage>
</organism>
<evidence type="ECO:0000256" key="1">
    <source>
        <dbReference type="ARBA" id="ARBA00023319"/>
    </source>
</evidence>
<reference evidence="3" key="2">
    <citation type="submission" date="2025-09" db="UniProtKB">
        <authorList>
            <consortium name="Ensembl"/>
        </authorList>
    </citation>
    <scope>IDENTIFICATION</scope>
</reference>
<evidence type="ECO:0000313" key="3">
    <source>
        <dbReference type="Ensembl" id="ENSSOCP00000020454.1"/>
    </source>
</evidence>
<protein>
    <recommendedName>
        <fullName evidence="2">Ig-like domain-containing protein</fullName>
    </recommendedName>
</protein>
<feature type="domain" description="Ig-like" evidence="2">
    <location>
        <begin position="3"/>
        <end position="109"/>
    </location>
</feature>
<dbReference type="FunFam" id="2.60.40.10:FF:000023">
    <property type="entry name" value="receptor-type tyrosine-protein phosphatase delta isoform X2"/>
    <property type="match status" value="1"/>
</dbReference>
<reference evidence="3" key="1">
    <citation type="submission" date="2025-08" db="UniProtKB">
        <authorList>
            <consortium name="Ensembl"/>
        </authorList>
    </citation>
    <scope>IDENTIFICATION</scope>
</reference>
<dbReference type="PANTHER" id="PTHR10075:SF14">
    <property type="entry name" value="CELL ADHESION MOLECULE DSCAM2-RELATED"/>
    <property type="match status" value="1"/>
</dbReference>
<evidence type="ECO:0000259" key="2">
    <source>
        <dbReference type="PROSITE" id="PS50835"/>
    </source>
</evidence>
<dbReference type="SUPFAM" id="SSF48726">
    <property type="entry name" value="Immunoglobulin"/>
    <property type="match status" value="1"/>
</dbReference>
<sequence length="132" mass="14523">PSPVVAIVGSFFTSFRQSRIVWETPVDQTGVSGGVASFICQATGDPRPKIVWNKKGKKVSNQRFEVIEFDDGSGSVLRIQPLRTPRDEAIYECVASNSVGEISVSTRLTVLRGKFFLNITNLIHRVESAVLL</sequence>
<dbReference type="PROSITE" id="PS50835">
    <property type="entry name" value="IG_LIKE"/>
    <property type="match status" value="1"/>
</dbReference>
<name>A0A8D0FT93_STROC</name>